<feature type="compositionally biased region" description="Basic and acidic residues" evidence="7">
    <location>
        <begin position="842"/>
        <end position="853"/>
    </location>
</feature>
<keyword evidence="1" id="KW-0677">Repeat</keyword>
<dbReference type="EMBL" id="ALBS01000308">
    <property type="protein sequence ID" value="EJT46057.1"/>
    <property type="molecule type" value="Genomic_DNA"/>
</dbReference>
<dbReference type="InterPro" id="IPR005034">
    <property type="entry name" value="Dicer_dimerisation"/>
</dbReference>
<evidence type="ECO:0000259" key="8">
    <source>
        <dbReference type="PROSITE" id="PS50142"/>
    </source>
</evidence>
<dbReference type="PANTHER" id="PTHR14950">
    <property type="entry name" value="DICER-RELATED"/>
    <property type="match status" value="1"/>
</dbReference>
<evidence type="ECO:0000256" key="2">
    <source>
        <dbReference type="ARBA" id="ARBA00022741"/>
    </source>
</evidence>
<dbReference type="Gene3D" id="1.10.1520.10">
    <property type="entry name" value="Ribonuclease III domain"/>
    <property type="match status" value="2"/>
</dbReference>
<dbReference type="GO" id="GO:0004386">
    <property type="term" value="F:helicase activity"/>
    <property type="evidence" value="ECO:0007669"/>
    <property type="project" value="UniProtKB-KW"/>
</dbReference>
<sequence length="900" mass="96782">MANLSNATGLINLYCGSLRNVIAQHNANYVFTETPEGYSCELSMPFNSPVRGGSSNGSFRSKKLAKQSAALAVVEQLILAGEFDAQLNPTPANPAKQKGEPDSNGMKKTLEVQRNAARAELDGHKEVGVVGTEGYKSLLWSNNWKPIGDEGKLHGLAVNLIVEGVDLVPECRTLAFLTVDQAPIVPVDVSAYDTSARLDLKHTRSFKLSSEQRTEAFAYTRRLLQAMTNQRVESKLEDTPILLLPLRRDYTPKHRAKDNDVDWAEVKRSEEHEQLSQDPAELETQLEDAIVAFGDFNRKFTATPDGLGEDGKAQVRISQFFSAKRGGVVGSLTKKAETDVRPAKDLHKTSVSASSLRTATLLPNLIAQLNDRLVAAEATRLLGGTLSPELVLEALCPPGARTAQDTASQGHENYERLEILGDTLLKLFATLDVFDLAKSEGAMTRARHGSVSNKALKIAALKSGIVPFIRSGKRKHRDVVPPGWVTLPLGYAGEDLPPASDNFTQLPIGDKTIADVAEALLGAAYLCTEGDDIAKLQAALDIAHRLNIPLKMKRFPASRSSAVGTTLKDYVFRDPKTADVIVSPRKGPGSFGHFEMFEFLGDAVIDYTSPAQLTIMKHSRVSNAALGAYTATIGLHHGVAVGDPSQEERVAQFAAQVSLALGKAKKRREGGGVVDEFWSQVPEYKTSQHPHPLTLTFMGDILEARLGAIYHDTGSLALCKSLFEPARGWIDSYALNPKSKNAKPHPKSALLERLAKAGCHGVKVDKVEPLAAIAGGAAVTGAGEGAGTKDSYGALVTIHGVPLAGAVGRSPQLAQRAACELGLETLQSFDWGVCTCKAKRETSNTKGDVDPSHLRHSPGKRARDAGCDLASVAPTPEAEPVKKKRKSKSKSQPKSSLPQE</sequence>
<dbReference type="AlphaFoldDB" id="J6ETI3"/>
<name>J6ETI3_TRIAS</name>
<keyword evidence="5" id="KW-0067">ATP-binding</keyword>
<dbReference type="VEuPathDB" id="FungiDB:A1Q1_05439"/>
<feature type="domain" description="RNase III" evidence="8">
    <location>
        <begin position="594"/>
        <end position="714"/>
    </location>
</feature>
<dbReference type="RefSeq" id="XP_014177646.1">
    <property type="nucleotide sequence ID" value="XM_014322171.1"/>
</dbReference>
<dbReference type="CDD" id="cd00593">
    <property type="entry name" value="RIBOc"/>
    <property type="match status" value="1"/>
</dbReference>
<dbReference type="SUPFAM" id="SSF69065">
    <property type="entry name" value="RNase III domain-like"/>
    <property type="match status" value="2"/>
</dbReference>
<dbReference type="Pfam" id="PF03368">
    <property type="entry name" value="Dicer_dimer"/>
    <property type="match status" value="1"/>
</dbReference>
<dbReference type="PROSITE" id="PS51327">
    <property type="entry name" value="DICER_DSRBF"/>
    <property type="match status" value="1"/>
</dbReference>
<proteinExistence type="predicted"/>
<evidence type="ECO:0000259" key="9">
    <source>
        <dbReference type="PROSITE" id="PS51327"/>
    </source>
</evidence>
<dbReference type="Pfam" id="PF00636">
    <property type="entry name" value="Ribonuclease_3"/>
    <property type="match status" value="1"/>
</dbReference>
<feature type="compositionally biased region" description="Basic residues" evidence="7">
    <location>
        <begin position="882"/>
        <end position="891"/>
    </location>
</feature>
<dbReference type="Gene3D" id="3.30.160.380">
    <property type="entry name" value="Dicer dimerisation domain"/>
    <property type="match status" value="1"/>
</dbReference>
<dbReference type="InterPro" id="IPR000999">
    <property type="entry name" value="RNase_III_dom"/>
</dbReference>
<dbReference type="HOGENOM" id="CLU_305226_0_0_1"/>
<feature type="domain" description="RNase III" evidence="8">
    <location>
        <begin position="366"/>
        <end position="529"/>
    </location>
</feature>
<protein>
    <submittedName>
        <fullName evidence="10">Uncharacterized protein</fullName>
    </submittedName>
</protein>
<dbReference type="PROSITE" id="PS50142">
    <property type="entry name" value="RNASE_3_2"/>
    <property type="match status" value="2"/>
</dbReference>
<evidence type="ECO:0000256" key="7">
    <source>
        <dbReference type="SAM" id="MobiDB-lite"/>
    </source>
</evidence>
<feature type="region of interest" description="Disordered" evidence="7">
    <location>
        <begin position="842"/>
        <end position="900"/>
    </location>
</feature>
<dbReference type="KEGG" id="tasa:A1Q1_05439"/>
<dbReference type="Proteomes" id="UP000002748">
    <property type="component" value="Unassembled WGS sequence"/>
</dbReference>
<dbReference type="GO" id="GO:0005524">
    <property type="term" value="F:ATP binding"/>
    <property type="evidence" value="ECO:0007669"/>
    <property type="project" value="UniProtKB-KW"/>
</dbReference>
<keyword evidence="2" id="KW-0547">Nucleotide-binding</keyword>
<organism evidence="10 11">
    <name type="scientific">Trichosporon asahii var. asahii (strain ATCC 90039 / CBS 2479 / JCM 2466 / KCTC 7840 / NBRC 103889/ NCYC 2677 / UAMH 7654)</name>
    <name type="common">Yeast</name>
    <dbReference type="NCBI Taxonomy" id="1186058"/>
    <lineage>
        <taxon>Eukaryota</taxon>
        <taxon>Fungi</taxon>
        <taxon>Dikarya</taxon>
        <taxon>Basidiomycota</taxon>
        <taxon>Agaricomycotina</taxon>
        <taxon>Tremellomycetes</taxon>
        <taxon>Trichosporonales</taxon>
        <taxon>Trichosporonaceae</taxon>
        <taxon>Trichosporon</taxon>
    </lineage>
</organism>
<evidence type="ECO:0000256" key="4">
    <source>
        <dbReference type="ARBA" id="ARBA00022806"/>
    </source>
</evidence>
<evidence type="ECO:0000256" key="5">
    <source>
        <dbReference type="ARBA" id="ARBA00022840"/>
    </source>
</evidence>
<feature type="domain" description="Dicer dsRNA-binding fold" evidence="9">
    <location>
        <begin position="7"/>
        <end position="97"/>
    </location>
</feature>
<dbReference type="InterPro" id="IPR036389">
    <property type="entry name" value="RNase_III_sf"/>
</dbReference>
<evidence type="ECO:0000256" key="6">
    <source>
        <dbReference type="PROSITE-ProRule" id="PRU00657"/>
    </source>
</evidence>
<evidence type="ECO:0000313" key="11">
    <source>
        <dbReference type="Proteomes" id="UP000002748"/>
    </source>
</evidence>
<dbReference type="PANTHER" id="PTHR14950:SF37">
    <property type="entry name" value="ENDORIBONUCLEASE DICER"/>
    <property type="match status" value="1"/>
</dbReference>
<gene>
    <name evidence="10" type="ORF">A1Q1_05439</name>
</gene>
<reference evidence="10 11" key="1">
    <citation type="journal article" date="2012" name="Eukaryot. Cell">
        <title>Draft genome sequence of CBS 2479, the standard type strain of Trichosporon asahii.</title>
        <authorList>
            <person name="Yang R.Y."/>
            <person name="Li H.T."/>
            <person name="Zhu H."/>
            <person name="Zhou G.P."/>
            <person name="Wang M."/>
            <person name="Wang L."/>
        </authorList>
    </citation>
    <scope>NUCLEOTIDE SEQUENCE [LARGE SCALE GENOMIC DNA]</scope>
    <source>
        <strain evidence="11">ATCC 90039 / CBS 2479 / JCM 2466 / KCTC 7840 / NCYC 2677 / UAMH 7654</strain>
    </source>
</reference>
<evidence type="ECO:0000256" key="1">
    <source>
        <dbReference type="ARBA" id="ARBA00022737"/>
    </source>
</evidence>
<dbReference type="GO" id="GO:0004525">
    <property type="term" value="F:ribonuclease III activity"/>
    <property type="evidence" value="ECO:0007669"/>
    <property type="project" value="InterPro"/>
</dbReference>
<accession>J6ETI3</accession>
<dbReference type="GO" id="GO:0006396">
    <property type="term" value="P:RNA processing"/>
    <property type="evidence" value="ECO:0007669"/>
    <property type="project" value="InterPro"/>
</dbReference>
<comment type="caution">
    <text evidence="10">The sequence shown here is derived from an EMBL/GenBank/DDBJ whole genome shotgun (WGS) entry which is preliminary data.</text>
</comment>
<evidence type="ECO:0000313" key="10">
    <source>
        <dbReference type="EMBL" id="EJT46057.1"/>
    </source>
</evidence>
<dbReference type="InterPro" id="IPR038248">
    <property type="entry name" value="Dicer_dimer_sf"/>
</dbReference>
<keyword evidence="3" id="KW-0378">Hydrolase</keyword>
<evidence type="ECO:0000256" key="3">
    <source>
        <dbReference type="ARBA" id="ARBA00022801"/>
    </source>
</evidence>
<dbReference type="GO" id="GO:0003723">
    <property type="term" value="F:RNA binding"/>
    <property type="evidence" value="ECO:0007669"/>
    <property type="project" value="UniProtKB-UniRule"/>
</dbReference>
<keyword evidence="4" id="KW-0347">Helicase</keyword>
<dbReference type="GeneID" id="25988951"/>
<dbReference type="SMART" id="SM00535">
    <property type="entry name" value="RIBOc"/>
    <property type="match status" value="1"/>
</dbReference>
<dbReference type="OrthoDB" id="416741at2759"/>
<keyword evidence="6" id="KW-0694">RNA-binding</keyword>